<dbReference type="PRINTS" id="PR00080">
    <property type="entry name" value="SDRFAMILY"/>
</dbReference>
<dbReference type="SUPFAM" id="SSF51735">
    <property type="entry name" value="NAD(P)-binding Rossmann-fold domains"/>
    <property type="match status" value="1"/>
</dbReference>
<dbReference type="Proteomes" id="UP000199024">
    <property type="component" value="Unassembled WGS sequence"/>
</dbReference>
<gene>
    <name evidence="3" type="ORF">SAMN05421771_0433</name>
</gene>
<dbReference type="Pfam" id="PF13561">
    <property type="entry name" value="adh_short_C2"/>
    <property type="match status" value="1"/>
</dbReference>
<keyword evidence="4" id="KW-1185">Reference proteome</keyword>
<dbReference type="InterPro" id="IPR036291">
    <property type="entry name" value="NAD(P)-bd_dom_sf"/>
</dbReference>
<evidence type="ECO:0000313" key="3">
    <source>
        <dbReference type="EMBL" id="SFR99942.1"/>
    </source>
</evidence>
<sequence>MSLAKFRLDGRSAIVTGAASGIGLAIAEGFAGAGAVVHVVDLNKDAALAAVAGIEAAGGKAFAHGCNVADQDEVERVFGEILASGKLDILVNNAGIAGIGTVETVTGADMDRVFSVNVKSVYHCTKAVIGSMVAQGGGVILNMASIAATAGLEDRFSYQMSKGAVLAMTFSIARDYLKKGIRCNAISPARVHTAFVDGYIAKNYAGREEEMFKALSAAQPIGRMGKPSEVADLALFLCSDEAGFLTGVDYSLDGGFVNLR</sequence>
<dbReference type="EMBL" id="FOZL01000001">
    <property type="protein sequence ID" value="SFR99942.1"/>
    <property type="molecule type" value="Genomic_DNA"/>
</dbReference>
<organism evidence="3 4">
    <name type="scientific">Granulicella pectinivorans</name>
    <dbReference type="NCBI Taxonomy" id="474950"/>
    <lineage>
        <taxon>Bacteria</taxon>
        <taxon>Pseudomonadati</taxon>
        <taxon>Acidobacteriota</taxon>
        <taxon>Terriglobia</taxon>
        <taxon>Terriglobales</taxon>
        <taxon>Acidobacteriaceae</taxon>
        <taxon>Granulicella</taxon>
    </lineage>
</organism>
<dbReference type="GO" id="GO:0016491">
    <property type="term" value="F:oxidoreductase activity"/>
    <property type="evidence" value="ECO:0007669"/>
    <property type="project" value="UniProtKB-KW"/>
</dbReference>
<dbReference type="PANTHER" id="PTHR43477">
    <property type="entry name" value="DIHYDROANTICAPSIN 7-DEHYDROGENASE"/>
    <property type="match status" value="1"/>
</dbReference>
<dbReference type="CDD" id="cd05233">
    <property type="entry name" value="SDR_c"/>
    <property type="match status" value="1"/>
</dbReference>
<dbReference type="OrthoDB" id="9803333at2"/>
<evidence type="ECO:0000256" key="2">
    <source>
        <dbReference type="ARBA" id="ARBA00023002"/>
    </source>
</evidence>
<protein>
    <submittedName>
        <fullName evidence="3">NAD(P)-dependent dehydrogenase, short-chain alcohol dehydrogenase family</fullName>
    </submittedName>
</protein>
<dbReference type="InterPro" id="IPR051122">
    <property type="entry name" value="SDR_DHRS6-like"/>
</dbReference>
<reference evidence="3 4" key="1">
    <citation type="submission" date="2016-10" db="EMBL/GenBank/DDBJ databases">
        <authorList>
            <person name="de Groot N.N."/>
        </authorList>
    </citation>
    <scope>NUCLEOTIDE SEQUENCE [LARGE SCALE GENOMIC DNA]</scope>
    <source>
        <strain evidence="3 4">DSM 21001</strain>
    </source>
</reference>
<dbReference type="PANTHER" id="PTHR43477:SF1">
    <property type="entry name" value="DIHYDROANTICAPSIN 7-DEHYDROGENASE"/>
    <property type="match status" value="1"/>
</dbReference>
<dbReference type="PRINTS" id="PR00081">
    <property type="entry name" value="GDHRDH"/>
</dbReference>
<dbReference type="FunFam" id="3.40.50.720:FF:000084">
    <property type="entry name" value="Short-chain dehydrogenase reductase"/>
    <property type="match status" value="1"/>
</dbReference>
<evidence type="ECO:0000313" key="4">
    <source>
        <dbReference type="Proteomes" id="UP000199024"/>
    </source>
</evidence>
<comment type="similarity">
    <text evidence="1">Belongs to the short-chain dehydrogenases/reductases (SDR) family.</text>
</comment>
<keyword evidence="2" id="KW-0560">Oxidoreductase</keyword>
<accession>A0A1I6L925</accession>
<dbReference type="Gene3D" id="3.40.50.720">
    <property type="entry name" value="NAD(P)-binding Rossmann-like Domain"/>
    <property type="match status" value="1"/>
</dbReference>
<proteinExistence type="inferred from homology"/>
<dbReference type="STRING" id="474950.SAMN05421771_0433"/>
<evidence type="ECO:0000256" key="1">
    <source>
        <dbReference type="ARBA" id="ARBA00006484"/>
    </source>
</evidence>
<dbReference type="InterPro" id="IPR002347">
    <property type="entry name" value="SDR_fam"/>
</dbReference>
<name>A0A1I6L925_9BACT</name>
<dbReference type="NCBIfam" id="NF005559">
    <property type="entry name" value="PRK07231.1"/>
    <property type="match status" value="1"/>
</dbReference>
<dbReference type="RefSeq" id="WP_089836188.1">
    <property type="nucleotide sequence ID" value="NZ_FOZL01000001.1"/>
</dbReference>
<dbReference type="AlphaFoldDB" id="A0A1I6L925"/>